<dbReference type="NCBIfam" id="TIGR04183">
    <property type="entry name" value="Por_Secre_tail"/>
    <property type="match status" value="1"/>
</dbReference>
<keyword evidence="3" id="KW-0479">Metal-binding</keyword>
<evidence type="ECO:0000313" key="13">
    <source>
        <dbReference type="Proteomes" id="UP000307507"/>
    </source>
</evidence>
<dbReference type="GO" id="GO:0046872">
    <property type="term" value="F:metal ion binding"/>
    <property type="evidence" value="ECO:0007669"/>
    <property type="project" value="UniProtKB-KW"/>
</dbReference>
<dbReference type="InterPro" id="IPR008754">
    <property type="entry name" value="Peptidase_M43"/>
</dbReference>
<sequence>MKRIGGKLFFLILLLLPFEEKAQDIIQQNKEGYARCYTVENELFLQLKNTGRAATNEFEAWLSPLVEQVKQHADKGISSRTSSVIRIPVVVHIIHNGQKEGVGSNIAEAQVLSQIEVLNQDFRRKINTPGYNQHPVGVDTEIEFCLAQRTPDNKPTNGIDRVNTGVSGYTSRQQVEGVLKPATIWDPERYLNIWVLNIEGTGEWSKQLGYAQPPSASKLTGLKEHYGIANTDGIVINYSAFGSRSIYPDGTYQLLYDRGRTVTHEIGHWLGLRHIWGDGGCDVDDFCADTPLAAGPNESYCKDQRVDSCPDSPGIDMVENYMDYTTDACMDIFTRDQKYRMQAVLYHAPRRSALRFSNACVPLYLQTEAAISMKELAMLKCENTVVPSVVLKNNGSETITSATIIFGIDEADEQRYNWIGTLDSNASVTINLPEQNSTPGIHTFYASLKTVNDKADEYSGNNDIGKTFATSYTADELIFTLRRDYFGAETTWALTDSVGTVLYSGGPYRNTPRWIGFKPNPLDPPIVENWKLQESGCYTFRMYDLGDDGINNRRGGAGYYTIETVNHIPIVKGGVFETKDEHSFKIDKLNAGLDDADQAGAISLYPNPSNEKITISLPSAIGLPEYMGLFNSLGQELLRVDVRTDNDLTMDVSGLSVGIYFVRLNKSGRLKILKFVKN</sequence>
<dbReference type="Pfam" id="PF05572">
    <property type="entry name" value="Peptidase_M43"/>
    <property type="match status" value="1"/>
</dbReference>
<evidence type="ECO:0000256" key="6">
    <source>
        <dbReference type="ARBA" id="ARBA00022833"/>
    </source>
</evidence>
<feature type="domain" description="Secretion system C-terminal sorting" evidence="11">
    <location>
        <begin position="604"/>
        <end position="672"/>
    </location>
</feature>
<evidence type="ECO:0000259" key="11">
    <source>
        <dbReference type="Pfam" id="PF18962"/>
    </source>
</evidence>
<comment type="similarity">
    <text evidence="1">Belongs to the peptidase M43B family.</text>
</comment>
<dbReference type="PANTHER" id="PTHR47466:SF1">
    <property type="entry name" value="METALLOPROTEASE MEP1 (AFU_ORTHOLOGUE AFUA_1G07730)-RELATED"/>
    <property type="match status" value="1"/>
</dbReference>
<keyword evidence="5" id="KW-0378">Hydrolase</keyword>
<evidence type="ECO:0000256" key="9">
    <source>
        <dbReference type="SAM" id="SignalP"/>
    </source>
</evidence>
<organism evidence="12 13">
    <name type="scientific">Flavobacterium supellecticarium</name>
    <dbReference type="NCBI Taxonomy" id="2565924"/>
    <lineage>
        <taxon>Bacteria</taxon>
        <taxon>Pseudomonadati</taxon>
        <taxon>Bacteroidota</taxon>
        <taxon>Flavobacteriia</taxon>
        <taxon>Flavobacteriales</taxon>
        <taxon>Flavobacteriaceae</taxon>
        <taxon>Flavobacterium</taxon>
    </lineage>
</organism>
<accession>A0A4S3ZSW2</accession>
<feature type="signal peptide" evidence="9">
    <location>
        <begin position="1"/>
        <end position="22"/>
    </location>
</feature>
<dbReference type="PANTHER" id="PTHR47466">
    <property type="match status" value="1"/>
</dbReference>
<evidence type="ECO:0000313" key="12">
    <source>
        <dbReference type="EMBL" id="THF48748.1"/>
    </source>
</evidence>
<dbReference type="GO" id="GO:0008237">
    <property type="term" value="F:metallopeptidase activity"/>
    <property type="evidence" value="ECO:0007669"/>
    <property type="project" value="UniProtKB-KW"/>
</dbReference>
<dbReference type="CDD" id="cd04275">
    <property type="entry name" value="ZnMc_pappalysin_like"/>
    <property type="match status" value="1"/>
</dbReference>
<evidence type="ECO:0000256" key="8">
    <source>
        <dbReference type="ARBA" id="ARBA00023157"/>
    </source>
</evidence>
<keyword evidence="8" id="KW-1015">Disulfide bond</keyword>
<keyword evidence="4 9" id="KW-0732">Signal</keyword>
<evidence type="ECO:0000256" key="7">
    <source>
        <dbReference type="ARBA" id="ARBA00023049"/>
    </source>
</evidence>
<dbReference type="Gene3D" id="3.40.390.10">
    <property type="entry name" value="Collagenase (Catalytic Domain)"/>
    <property type="match status" value="1"/>
</dbReference>
<dbReference type="OrthoDB" id="6278496at2"/>
<keyword evidence="7" id="KW-0482">Metalloprotease</keyword>
<proteinExistence type="inferred from homology"/>
<evidence type="ECO:0000256" key="1">
    <source>
        <dbReference type="ARBA" id="ARBA00008721"/>
    </source>
</evidence>
<dbReference type="InterPro" id="IPR026444">
    <property type="entry name" value="Secre_tail"/>
</dbReference>
<reference evidence="12 13" key="1">
    <citation type="submission" date="2019-04" db="EMBL/GenBank/DDBJ databases">
        <title>Flavobacterium sp. nov. isolated from construction timber.</title>
        <authorList>
            <person name="Lin S.-Y."/>
            <person name="Chang C.-T."/>
            <person name="Young C.-C."/>
        </authorList>
    </citation>
    <scope>NUCLEOTIDE SEQUENCE [LARGE SCALE GENOMIC DNA]</scope>
    <source>
        <strain evidence="12 13">CC-CTC003</strain>
    </source>
</reference>
<gene>
    <name evidence="12" type="ORF">E6C50_13415</name>
</gene>
<keyword evidence="13" id="KW-1185">Reference proteome</keyword>
<keyword evidence="2" id="KW-0645">Protease</keyword>
<dbReference type="Pfam" id="PF18962">
    <property type="entry name" value="Por_Secre_tail"/>
    <property type="match status" value="1"/>
</dbReference>
<keyword evidence="6" id="KW-0862">Zinc</keyword>
<dbReference type="EMBL" id="SSNZ01000007">
    <property type="protein sequence ID" value="THF48748.1"/>
    <property type="molecule type" value="Genomic_DNA"/>
</dbReference>
<dbReference type="GO" id="GO:0006508">
    <property type="term" value="P:proteolysis"/>
    <property type="evidence" value="ECO:0007669"/>
    <property type="project" value="UniProtKB-KW"/>
</dbReference>
<feature type="domain" description="Peptidase M43 pregnancy-associated plasma-A" evidence="10">
    <location>
        <begin position="183"/>
        <end position="345"/>
    </location>
</feature>
<dbReference type="InterPro" id="IPR024079">
    <property type="entry name" value="MetalloPept_cat_dom_sf"/>
</dbReference>
<feature type="chain" id="PRO_5020275720" evidence="9">
    <location>
        <begin position="23"/>
        <end position="678"/>
    </location>
</feature>
<evidence type="ECO:0000259" key="10">
    <source>
        <dbReference type="Pfam" id="PF05572"/>
    </source>
</evidence>
<evidence type="ECO:0000256" key="5">
    <source>
        <dbReference type="ARBA" id="ARBA00022801"/>
    </source>
</evidence>
<evidence type="ECO:0000256" key="3">
    <source>
        <dbReference type="ARBA" id="ARBA00022723"/>
    </source>
</evidence>
<dbReference type="Proteomes" id="UP000307507">
    <property type="component" value="Unassembled WGS sequence"/>
</dbReference>
<name>A0A4S3ZSW2_9FLAO</name>
<protein>
    <submittedName>
        <fullName evidence="12">T9SS type A sorting domain-containing protein</fullName>
    </submittedName>
</protein>
<dbReference type="AlphaFoldDB" id="A0A4S3ZSW2"/>
<dbReference type="SUPFAM" id="SSF55486">
    <property type="entry name" value="Metalloproteases ('zincins'), catalytic domain"/>
    <property type="match status" value="1"/>
</dbReference>
<dbReference type="RefSeq" id="WP_136403741.1">
    <property type="nucleotide sequence ID" value="NZ_SSNZ01000007.1"/>
</dbReference>
<evidence type="ECO:0000256" key="2">
    <source>
        <dbReference type="ARBA" id="ARBA00022670"/>
    </source>
</evidence>
<evidence type="ECO:0000256" key="4">
    <source>
        <dbReference type="ARBA" id="ARBA00022729"/>
    </source>
</evidence>
<comment type="caution">
    <text evidence="12">The sequence shown here is derived from an EMBL/GenBank/DDBJ whole genome shotgun (WGS) entry which is preliminary data.</text>
</comment>